<evidence type="ECO:0000256" key="3">
    <source>
        <dbReference type="ARBA" id="ARBA00023316"/>
    </source>
</evidence>
<keyword evidence="4" id="KW-0449">Lipoprotein</keyword>
<accession>A0A967C7G0</accession>
<dbReference type="PANTHER" id="PTHR34183">
    <property type="entry name" value="ENDOLYTIC PEPTIDOGLYCAN TRANSGLYCOSYLASE RLPA"/>
    <property type="match status" value="1"/>
</dbReference>
<dbReference type="PROSITE" id="PS51257">
    <property type="entry name" value="PROKAR_LIPOPROTEIN"/>
    <property type="match status" value="1"/>
</dbReference>
<dbReference type="Pfam" id="PF03330">
    <property type="entry name" value="DPBB_1"/>
    <property type="match status" value="1"/>
</dbReference>
<comment type="subcellular location">
    <subcellularLocation>
        <location evidence="4">Cell membrane</location>
        <topology evidence="4">Lipid-anchor</topology>
    </subcellularLocation>
</comment>
<evidence type="ECO:0000256" key="2">
    <source>
        <dbReference type="ARBA" id="ARBA00023239"/>
    </source>
</evidence>
<keyword evidence="4" id="KW-1003">Cell membrane</keyword>
<dbReference type="InterPro" id="IPR009009">
    <property type="entry name" value="RlpA-like_DPBB"/>
</dbReference>
<protein>
    <recommendedName>
        <fullName evidence="4">Endolytic peptidoglycan transglycosylase RlpA</fullName>
        <ecNumber evidence="4">4.2.2.-</ecNumber>
    </recommendedName>
</protein>
<dbReference type="PROSITE" id="PS51724">
    <property type="entry name" value="SPOR"/>
    <property type="match status" value="1"/>
</dbReference>
<dbReference type="InterPro" id="IPR036908">
    <property type="entry name" value="RlpA-like_sf"/>
</dbReference>
<evidence type="ECO:0000256" key="6">
    <source>
        <dbReference type="SAM" id="SignalP"/>
    </source>
</evidence>
<evidence type="ECO:0000313" key="8">
    <source>
        <dbReference type="EMBL" id="NIA67747.1"/>
    </source>
</evidence>
<evidence type="ECO:0000256" key="1">
    <source>
        <dbReference type="ARBA" id="ARBA00022729"/>
    </source>
</evidence>
<gene>
    <name evidence="4" type="primary">rlpA</name>
    <name evidence="8" type="ORF">HBA54_04015</name>
</gene>
<dbReference type="SUPFAM" id="SSF50685">
    <property type="entry name" value="Barwin-like endoglucanases"/>
    <property type="match status" value="1"/>
</dbReference>
<comment type="similarity">
    <text evidence="4 5">Belongs to the RlpA family.</text>
</comment>
<keyword evidence="2 4" id="KW-0456">Lyase</keyword>
<keyword evidence="1 6" id="KW-0732">Signal</keyword>
<proteinExistence type="inferred from homology"/>
<dbReference type="NCBIfam" id="TIGR00413">
    <property type="entry name" value="rlpA"/>
    <property type="match status" value="1"/>
</dbReference>
<evidence type="ECO:0000313" key="9">
    <source>
        <dbReference type="Proteomes" id="UP000761264"/>
    </source>
</evidence>
<keyword evidence="3 4" id="KW-0961">Cell wall biogenesis/degradation</keyword>
<dbReference type="InterPro" id="IPR036680">
    <property type="entry name" value="SPOR-like_sf"/>
</dbReference>
<comment type="caution">
    <text evidence="8">The sequence shown here is derived from an EMBL/GenBank/DDBJ whole genome shotgun (WGS) entry which is preliminary data.</text>
</comment>
<dbReference type="EMBL" id="JAAQPH010000002">
    <property type="protein sequence ID" value="NIA67747.1"/>
    <property type="molecule type" value="Genomic_DNA"/>
</dbReference>
<dbReference type="Gene3D" id="2.40.40.10">
    <property type="entry name" value="RlpA-like domain"/>
    <property type="match status" value="1"/>
</dbReference>
<reference evidence="8" key="1">
    <citation type="submission" date="2020-03" db="EMBL/GenBank/DDBJ databases">
        <title>Genome of Pelagibius litoralis DSM 21314T.</title>
        <authorList>
            <person name="Wang G."/>
        </authorList>
    </citation>
    <scope>NUCLEOTIDE SEQUENCE</scope>
    <source>
        <strain evidence="8">DSM 21314</strain>
    </source>
</reference>
<feature type="signal peptide" evidence="6">
    <location>
        <begin position="1"/>
        <end position="23"/>
    </location>
</feature>
<keyword evidence="9" id="KW-1185">Reference proteome</keyword>
<evidence type="ECO:0000259" key="7">
    <source>
        <dbReference type="PROSITE" id="PS51724"/>
    </source>
</evidence>
<evidence type="ECO:0000256" key="5">
    <source>
        <dbReference type="RuleBase" id="RU003495"/>
    </source>
</evidence>
<dbReference type="AlphaFoldDB" id="A0A967C7G0"/>
<dbReference type="GO" id="GO:0008932">
    <property type="term" value="F:lytic endotransglycosylase activity"/>
    <property type="evidence" value="ECO:0007669"/>
    <property type="project" value="UniProtKB-UniRule"/>
</dbReference>
<dbReference type="RefSeq" id="WP_167221587.1">
    <property type="nucleotide sequence ID" value="NZ_JAAQPH010000002.1"/>
</dbReference>
<dbReference type="HAMAP" id="MF_02071">
    <property type="entry name" value="RlpA"/>
    <property type="match status" value="1"/>
</dbReference>
<dbReference type="GO" id="GO:0042834">
    <property type="term" value="F:peptidoglycan binding"/>
    <property type="evidence" value="ECO:0007669"/>
    <property type="project" value="InterPro"/>
</dbReference>
<keyword evidence="4" id="KW-0472">Membrane</keyword>
<sequence>MVASSLRSGALLLCLLGILAGCAETELAVHNAKRLKTPTDSTPATSGTFKVGKPYQIKSIWYYPRVDYSYDETGVASWYGPGFHGKRTANGEIYNQEDLTAAHRTLPMPTLVQVTNLENGRSIRVRINDRGPFAHGRIIDLSKRGAELLGFVRQGTAKVRVQILEPESRQLVNAAKGLGPGADAPPAVPVETVAVQQLPPVGQAAPAAPAGQPVQTAAAQSQLNDARAAQILSNPEPVVMQQAVRRTRLYVQAGAFTQIANAERMRARLSGLGNVQIARAVVGDTRFFRVRVGPMANVKEADKTLDLLLYNGITNAKVIVD</sequence>
<dbReference type="Proteomes" id="UP000761264">
    <property type="component" value="Unassembled WGS sequence"/>
</dbReference>
<organism evidence="8 9">
    <name type="scientific">Pelagibius litoralis</name>
    <dbReference type="NCBI Taxonomy" id="374515"/>
    <lineage>
        <taxon>Bacteria</taxon>
        <taxon>Pseudomonadati</taxon>
        <taxon>Pseudomonadota</taxon>
        <taxon>Alphaproteobacteria</taxon>
        <taxon>Rhodospirillales</taxon>
        <taxon>Rhodovibrionaceae</taxon>
        <taxon>Pelagibius</taxon>
    </lineage>
</organism>
<feature type="domain" description="SPOR" evidence="7">
    <location>
        <begin position="243"/>
        <end position="321"/>
    </location>
</feature>
<dbReference type="PANTHER" id="PTHR34183:SF1">
    <property type="entry name" value="ENDOLYTIC PEPTIDOGLYCAN TRANSGLYCOSYLASE RLPA"/>
    <property type="match status" value="1"/>
</dbReference>
<comment type="function">
    <text evidence="4">Lytic transglycosylase with a strong preference for naked glycan strands that lack stem peptides.</text>
</comment>
<evidence type="ECO:0000256" key="4">
    <source>
        <dbReference type="HAMAP-Rule" id="MF_02071"/>
    </source>
</evidence>
<keyword evidence="4" id="KW-0564">Palmitate</keyword>
<dbReference type="Gene3D" id="3.30.70.1070">
    <property type="entry name" value="Sporulation related repeat"/>
    <property type="match status" value="1"/>
</dbReference>
<dbReference type="CDD" id="cd22268">
    <property type="entry name" value="DPBB_RlpA-like"/>
    <property type="match status" value="1"/>
</dbReference>
<dbReference type="GO" id="GO:0005886">
    <property type="term" value="C:plasma membrane"/>
    <property type="evidence" value="ECO:0007669"/>
    <property type="project" value="UniProtKB-SubCell"/>
</dbReference>
<dbReference type="GO" id="GO:0009279">
    <property type="term" value="C:cell outer membrane"/>
    <property type="evidence" value="ECO:0007669"/>
    <property type="project" value="TreeGrafter"/>
</dbReference>
<dbReference type="SUPFAM" id="SSF110997">
    <property type="entry name" value="Sporulation related repeat"/>
    <property type="match status" value="1"/>
</dbReference>
<dbReference type="EC" id="4.2.2.-" evidence="4"/>
<dbReference type="InterPro" id="IPR034718">
    <property type="entry name" value="RlpA"/>
</dbReference>
<dbReference type="InterPro" id="IPR007730">
    <property type="entry name" value="SPOR-like_dom"/>
</dbReference>
<name>A0A967C7G0_9PROT</name>
<dbReference type="InterPro" id="IPR012997">
    <property type="entry name" value="RplA"/>
</dbReference>
<dbReference type="GO" id="GO:0000270">
    <property type="term" value="P:peptidoglycan metabolic process"/>
    <property type="evidence" value="ECO:0007669"/>
    <property type="project" value="UniProtKB-UniRule"/>
</dbReference>
<dbReference type="GO" id="GO:0071555">
    <property type="term" value="P:cell wall organization"/>
    <property type="evidence" value="ECO:0007669"/>
    <property type="project" value="UniProtKB-KW"/>
</dbReference>
<dbReference type="Pfam" id="PF05036">
    <property type="entry name" value="SPOR"/>
    <property type="match status" value="1"/>
</dbReference>
<feature type="chain" id="PRO_5037375455" description="Endolytic peptidoglycan transglycosylase RlpA" evidence="6">
    <location>
        <begin position="24"/>
        <end position="321"/>
    </location>
</feature>